<dbReference type="Gene3D" id="3.40.30.10">
    <property type="entry name" value="Glutaredoxin"/>
    <property type="match status" value="1"/>
</dbReference>
<evidence type="ECO:0000256" key="8">
    <source>
        <dbReference type="PIRSR" id="PIRSR001488-1"/>
    </source>
</evidence>
<evidence type="ECO:0000256" key="7">
    <source>
        <dbReference type="PIRNR" id="PIRNR001488"/>
    </source>
</evidence>
<dbReference type="PIRSF" id="PIRSF001488">
    <property type="entry name" value="Tdi_protein"/>
    <property type="match status" value="1"/>
</dbReference>
<sequence length="222" mass="24450">MQRREFTRALTAAGLGSAVALPATFPLSASAQVSGFESGRDYLPLKQAAPVETAPGQIEVVEFFSYYCPHCNAFEPTLEAWSRRLPKDVVLRRVPVAFVGPRPETRQRLFYALEALGQLNQLHAKVFRAVHIDRQRLEDPAGIADWLATQGVDKKQFTDAYNSFSVAAKVGRANQLVSAYQVDGVPALGVAGRYYTDASLTRSMDRSLQVVDYLAGEVKKGR</sequence>
<dbReference type="InterPro" id="IPR050824">
    <property type="entry name" value="Thiol_disulfide_DsbA"/>
</dbReference>
<keyword evidence="6" id="KW-0676">Redox-active center</keyword>
<dbReference type="PROSITE" id="PS51352">
    <property type="entry name" value="THIOREDOXIN_2"/>
    <property type="match status" value="1"/>
</dbReference>
<evidence type="ECO:0000256" key="2">
    <source>
        <dbReference type="ARBA" id="ARBA00005791"/>
    </source>
</evidence>
<dbReference type="InterPro" id="IPR023205">
    <property type="entry name" value="DsbA/DsbL"/>
</dbReference>
<feature type="signal peptide" evidence="9">
    <location>
        <begin position="1"/>
        <end position="31"/>
    </location>
</feature>
<dbReference type="PANTHER" id="PTHR35891">
    <property type="entry name" value="THIOL:DISULFIDE INTERCHANGE PROTEIN DSBA"/>
    <property type="match status" value="1"/>
</dbReference>
<dbReference type="eggNOG" id="COG1651">
    <property type="taxonomic scope" value="Bacteria"/>
</dbReference>
<evidence type="ECO:0000313" key="12">
    <source>
        <dbReference type="Proteomes" id="UP000023268"/>
    </source>
</evidence>
<evidence type="ECO:0000256" key="5">
    <source>
        <dbReference type="ARBA" id="ARBA00023157"/>
    </source>
</evidence>
<dbReference type="EMBL" id="JEMG01000001">
    <property type="protein sequence ID" value="EYC50104.1"/>
    <property type="molecule type" value="Genomic_DNA"/>
</dbReference>
<gene>
    <name evidence="11" type="ORF">AZ34_02785</name>
</gene>
<dbReference type="GO" id="GO:0015036">
    <property type="term" value="F:disulfide oxidoreductase activity"/>
    <property type="evidence" value="ECO:0007669"/>
    <property type="project" value="UniProtKB-ARBA"/>
</dbReference>
<dbReference type="CDD" id="cd03019">
    <property type="entry name" value="DsbA_DsbA"/>
    <property type="match status" value="1"/>
</dbReference>
<dbReference type="RefSeq" id="WP_035604559.1">
    <property type="nucleotide sequence ID" value="NZ_JEMG01000001.1"/>
</dbReference>
<dbReference type="AlphaFoldDB" id="A0A016XDE4"/>
<dbReference type="PANTHER" id="PTHR35891:SF3">
    <property type="entry name" value="THIOL:DISULFIDE INTERCHANGE PROTEIN DSBL"/>
    <property type="match status" value="1"/>
</dbReference>
<evidence type="ECO:0000313" key="11">
    <source>
        <dbReference type="EMBL" id="EYC50104.1"/>
    </source>
</evidence>
<evidence type="ECO:0000259" key="10">
    <source>
        <dbReference type="PROSITE" id="PS51352"/>
    </source>
</evidence>
<feature type="domain" description="Thioredoxin" evidence="10">
    <location>
        <begin position="10"/>
        <end position="216"/>
    </location>
</feature>
<evidence type="ECO:0000256" key="4">
    <source>
        <dbReference type="ARBA" id="ARBA00022764"/>
    </source>
</evidence>
<evidence type="ECO:0000256" key="6">
    <source>
        <dbReference type="ARBA" id="ARBA00023284"/>
    </source>
</evidence>
<dbReference type="OrthoDB" id="9784896at2"/>
<dbReference type="InterPro" id="IPR017937">
    <property type="entry name" value="Thioredoxin_CS"/>
</dbReference>
<dbReference type="SUPFAM" id="SSF52833">
    <property type="entry name" value="Thioredoxin-like"/>
    <property type="match status" value="1"/>
</dbReference>
<evidence type="ECO:0000256" key="3">
    <source>
        <dbReference type="ARBA" id="ARBA00022729"/>
    </source>
</evidence>
<dbReference type="Proteomes" id="UP000023268">
    <property type="component" value="Unassembled WGS sequence"/>
</dbReference>
<comment type="similarity">
    <text evidence="2">Belongs to the thioredoxin family. DsbA subfamily.</text>
</comment>
<keyword evidence="3 9" id="KW-0732">Signal</keyword>
<dbReference type="InterPro" id="IPR036249">
    <property type="entry name" value="Thioredoxin-like_sf"/>
</dbReference>
<dbReference type="GO" id="GO:0042597">
    <property type="term" value="C:periplasmic space"/>
    <property type="evidence" value="ECO:0007669"/>
    <property type="project" value="UniProtKB-SubCell"/>
</dbReference>
<evidence type="ECO:0000256" key="1">
    <source>
        <dbReference type="ARBA" id="ARBA00004418"/>
    </source>
</evidence>
<organism evidence="11 12">
    <name type="scientific">Hylemonella gracilis str. Niagara R</name>
    <dbReference type="NCBI Taxonomy" id="1458275"/>
    <lineage>
        <taxon>Bacteria</taxon>
        <taxon>Pseudomonadati</taxon>
        <taxon>Pseudomonadota</taxon>
        <taxon>Betaproteobacteria</taxon>
        <taxon>Burkholderiales</taxon>
        <taxon>Comamonadaceae</taxon>
        <taxon>Hylemonella</taxon>
    </lineage>
</organism>
<dbReference type="PROSITE" id="PS00194">
    <property type="entry name" value="THIOREDOXIN_1"/>
    <property type="match status" value="1"/>
</dbReference>
<keyword evidence="5 7" id="KW-1015">Disulfide bond</keyword>
<accession>A0A016XDE4</accession>
<dbReference type="STRING" id="1458275.AZ34_02785"/>
<proteinExistence type="inferred from homology"/>
<comment type="caution">
    <text evidence="11">The sequence shown here is derived from an EMBL/GenBank/DDBJ whole genome shotgun (WGS) entry which is preliminary data.</text>
</comment>
<reference evidence="11 12" key="1">
    <citation type="submission" date="2014-02" db="EMBL/GenBank/DDBJ databases">
        <title>Draft Genome of Hylemonella gracilis isolated from the Niagara River.</title>
        <authorList>
            <person name="Pawlowski D.R."/>
            <person name="Koudelka G.B."/>
        </authorList>
    </citation>
    <scope>NUCLEOTIDE SEQUENCE [LARGE SCALE GENOMIC DNA]</scope>
    <source>
        <strain evidence="11 12">Niagara R</strain>
    </source>
</reference>
<feature type="chain" id="PRO_5001491923" description="Thiol:disulfide interchange protein" evidence="9">
    <location>
        <begin position="32"/>
        <end position="222"/>
    </location>
</feature>
<dbReference type="InterPro" id="IPR001853">
    <property type="entry name" value="DSBA-like_thioredoxin_dom"/>
</dbReference>
<protein>
    <recommendedName>
        <fullName evidence="7">Thiol:disulfide interchange protein</fullName>
    </recommendedName>
</protein>
<name>A0A016XDE4_9BURK</name>
<evidence type="ECO:0000256" key="9">
    <source>
        <dbReference type="SAM" id="SignalP"/>
    </source>
</evidence>
<keyword evidence="4 7" id="KW-0574">Periplasm</keyword>
<comment type="subcellular location">
    <subcellularLocation>
        <location evidence="1 7">Periplasm</location>
    </subcellularLocation>
</comment>
<dbReference type="Pfam" id="PF01323">
    <property type="entry name" value="DSBA"/>
    <property type="match status" value="1"/>
</dbReference>
<feature type="disulfide bond" description="Redox-active" evidence="8">
    <location>
        <begin position="68"/>
        <end position="71"/>
    </location>
</feature>
<dbReference type="InterPro" id="IPR013766">
    <property type="entry name" value="Thioredoxin_domain"/>
</dbReference>